<dbReference type="EC" id="2.7.11.1" evidence="18"/>
<dbReference type="EMBL" id="PKPP01001320">
    <property type="protein sequence ID" value="PWA83675.1"/>
    <property type="molecule type" value="Genomic_DNA"/>
</dbReference>
<keyword evidence="7" id="KW-0430">Lectin</keyword>
<dbReference type="InterPro" id="IPR024171">
    <property type="entry name" value="SRK-like_kinase"/>
</dbReference>
<evidence type="ECO:0000256" key="12">
    <source>
        <dbReference type="ARBA" id="ARBA00023136"/>
    </source>
</evidence>
<dbReference type="Pfam" id="PF08276">
    <property type="entry name" value="PAN_2"/>
    <property type="match status" value="1"/>
</dbReference>
<dbReference type="InterPro" id="IPR000719">
    <property type="entry name" value="Prot_kinase_dom"/>
</dbReference>
<dbReference type="GO" id="GO:0030246">
    <property type="term" value="F:carbohydrate binding"/>
    <property type="evidence" value="ECO:0007669"/>
    <property type="project" value="UniProtKB-KW"/>
</dbReference>
<evidence type="ECO:0000256" key="18">
    <source>
        <dbReference type="PIRNR" id="PIRNR000641"/>
    </source>
</evidence>
<dbReference type="SUPFAM" id="SSF56112">
    <property type="entry name" value="Protein kinase-like (PK-like)"/>
    <property type="match status" value="1"/>
</dbReference>
<dbReference type="PROSITE" id="PS50948">
    <property type="entry name" value="PAN"/>
    <property type="match status" value="1"/>
</dbReference>
<evidence type="ECO:0000256" key="1">
    <source>
        <dbReference type="ARBA" id="ARBA00004251"/>
    </source>
</evidence>
<dbReference type="InterPro" id="IPR001245">
    <property type="entry name" value="Ser-Thr/Tyr_kinase_cat_dom"/>
</dbReference>
<dbReference type="PANTHER" id="PTHR27002">
    <property type="entry name" value="RECEPTOR-LIKE SERINE/THREONINE-PROTEIN KINASE SD1-8"/>
    <property type="match status" value="1"/>
</dbReference>
<dbReference type="InterPro" id="IPR001480">
    <property type="entry name" value="Bulb-type_lectin_dom"/>
</dbReference>
<dbReference type="InterPro" id="IPR008271">
    <property type="entry name" value="Ser/Thr_kinase_AS"/>
</dbReference>
<keyword evidence="10 18" id="KW-0067">ATP-binding</keyword>
<evidence type="ECO:0000259" key="21">
    <source>
        <dbReference type="PROSITE" id="PS50927"/>
    </source>
</evidence>
<dbReference type="OrthoDB" id="4062651at2759"/>
<feature type="transmembrane region" description="Helical" evidence="19">
    <location>
        <begin position="394"/>
        <end position="417"/>
    </location>
</feature>
<comment type="subcellular location">
    <subcellularLocation>
        <location evidence="1">Cell membrane</location>
        <topology evidence="1">Single-pass type I membrane protein</topology>
    </subcellularLocation>
</comment>
<keyword evidence="4 18" id="KW-0808">Transferase</keyword>
<evidence type="ECO:0000259" key="20">
    <source>
        <dbReference type="PROSITE" id="PS50011"/>
    </source>
</evidence>
<dbReference type="CDD" id="cd14066">
    <property type="entry name" value="STKc_IRAK"/>
    <property type="match status" value="1"/>
</dbReference>
<dbReference type="PROSITE" id="PS50011">
    <property type="entry name" value="PROTEIN_KINASE_DOM"/>
    <property type="match status" value="1"/>
</dbReference>
<keyword evidence="5 19" id="KW-0812">Transmembrane</keyword>
<dbReference type="PROSITE" id="PS00108">
    <property type="entry name" value="PROTEIN_KINASE_ST"/>
    <property type="match status" value="1"/>
</dbReference>
<gene>
    <name evidence="23" type="ORF">CTI12_AA165450</name>
</gene>
<dbReference type="CDD" id="cd00028">
    <property type="entry name" value="B_lectin"/>
    <property type="match status" value="1"/>
</dbReference>
<comment type="similarity">
    <text evidence="18">Belongs to the protein kinase superfamily. Ser/Thr protein kinase family.</text>
</comment>
<evidence type="ECO:0000256" key="16">
    <source>
        <dbReference type="ARBA" id="ARBA00047899"/>
    </source>
</evidence>
<reference evidence="23 24" key="1">
    <citation type="journal article" date="2018" name="Mol. Plant">
        <title>The genome of Artemisia annua provides insight into the evolution of Asteraceae family and artemisinin biosynthesis.</title>
        <authorList>
            <person name="Shen Q."/>
            <person name="Zhang L."/>
            <person name="Liao Z."/>
            <person name="Wang S."/>
            <person name="Yan T."/>
            <person name="Shi P."/>
            <person name="Liu M."/>
            <person name="Fu X."/>
            <person name="Pan Q."/>
            <person name="Wang Y."/>
            <person name="Lv Z."/>
            <person name="Lu X."/>
            <person name="Zhang F."/>
            <person name="Jiang W."/>
            <person name="Ma Y."/>
            <person name="Chen M."/>
            <person name="Hao X."/>
            <person name="Li L."/>
            <person name="Tang Y."/>
            <person name="Lv G."/>
            <person name="Zhou Y."/>
            <person name="Sun X."/>
            <person name="Brodelius P.E."/>
            <person name="Rose J.K.C."/>
            <person name="Tang K."/>
        </authorList>
    </citation>
    <scope>NUCLEOTIDE SEQUENCE [LARGE SCALE GENOMIC DNA]</scope>
    <source>
        <strain evidence="24">cv. Huhao1</strain>
        <tissue evidence="23">Leaf</tissue>
    </source>
</reference>
<evidence type="ECO:0000259" key="22">
    <source>
        <dbReference type="PROSITE" id="PS50948"/>
    </source>
</evidence>
<name>A0A2U1PD36_ARTAN</name>
<comment type="catalytic activity">
    <reaction evidence="17 18">
        <text>L-seryl-[protein] + ATP = O-phospho-L-seryl-[protein] + ADP + H(+)</text>
        <dbReference type="Rhea" id="RHEA:17989"/>
        <dbReference type="Rhea" id="RHEA-COMP:9863"/>
        <dbReference type="Rhea" id="RHEA-COMP:11604"/>
        <dbReference type="ChEBI" id="CHEBI:15378"/>
        <dbReference type="ChEBI" id="CHEBI:29999"/>
        <dbReference type="ChEBI" id="CHEBI:30616"/>
        <dbReference type="ChEBI" id="CHEBI:83421"/>
        <dbReference type="ChEBI" id="CHEBI:456216"/>
        <dbReference type="EC" id="2.7.11.1"/>
    </reaction>
</comment>
<dbReference type="PIRSF" id="PIRSF000641">
    <property type="entry name" value="SRK"/>
    <property type="match status" value="1"/>
</dbReference>
<dbReference type="SMART" id="SM00108">
    <property type="entry name" value="B_lectin"/>
    <property type="match status" value="1"/>
</dbReference>
<dbReference type="PANTHER" id="PTHR27002:SF973">
    <property type="entry name" value="S-LOCUS GLYCOPROTEIN DOMAIN-CONTAINING PROTEIN-RELATED"/>
    <property type="match status" value="1"/>
</dbReference>
<evidence type="ECO:0000256" key="6">
    <source>
        <dbReference type="ARBA" id="ARBA00022729"/>
    </source>
</evidence>
<keyword evidence="6" id="KW-0732">Signal</keyword>
<evidence type="ECO:0000256" key="8">
    <source>
        <dbReference type="ARBA" id="ARBA00022741"/>
    </source>
</evidence>
<dbReference type="STRING" id="35608.A0A2U1PD36"/>
<evidence type="ECO:0000256" key="9">
    <source>
        <dbReference type="ARBA" id="ARBA00022777"/>
    </source>
</evidence>
<organism evidence="23 24">
    <name type="scientific">Artemisia annua</name>
    <name type="common">Sweet wormwood</name>
    <dbReference type="NCBI Taxonomy" id="35608"/>
    <lineage>
        <taxon>Eukaryota</taxon>
        <taxon>Viridiplantae</taxon>
        <taxon>Streptophyta</taxon>
        <taxon>Embryophyta</taxon>
        <taxon>Tracheophyta</taxon>
        <taxon>Spermatophyta</taxon>
        <taxon>Magnoliopsida</taxon>
        <taxon>eudicotyledons</taxon>
        <taxon>Gunneridae</taxon>
        <taxon>Pentapetalae</taxon>
        <taxon>asterids</taxon>
        <taxon>campanulids</taxon>
        <taxon>Asterales</taxon>
        <taxon>Asteraceae</taxon>
        <taxon>Asteroideae</taxon>
        <taxon>Anthemideae</taxon>
        <taxon>Artemisiinae</taxon>
        <taxon>Artemisia</taxon>
    </lineage>
</organism>
<evidence type="ECO:0000256" key="13">
    <source>
        <dbReference type="ARBA" id="ARBA00023157"/>
    </source>
</evidence>
<keyword evidence="2" id="KW-1003">Cell membrane</keyword>
<keyword evidence="11 19" id="KW-1133">Transmembrane helix</keyword>
<dbReference type="AlphaFoldDB" id="A0A2U1PD36"/>
<dbReference type="SUPFAM" id="SSF51110">
    <property type="entry name" value="alpha-D-mannose-specific plant lectins"/>
    <property type="match status" value="1"/>
</dbReference>
<evidence type="ECO:0000313" key="23">
    <source>
        <dbReference type="EMBL" id="PWA83675.1"/>
    </source>
</evidence>
<dbReference type="PROSITE" id="PS50927">
    <property type="entry name" value="BULB_LECTIN"/>
    <property type="match status" value="1"/>
</dbReference>
<evidence type="ECO:0000256" key="3">
    <source>
        <dbReference type="ARBA" id="ARBA00022527"/>
    </source>
</evidence>
<dbReference type="GO" id="GO:0005524">
    <property type="term" value="F:ATP binding"/>
    <property type="evidence" value="ECO:0007669"/>
    <property type="project" value="UniProtKB-KW"/>
</dbReference>
<keyword evidence="13" id="KW-1015">Disulfide bond</keyword>
<dbReference type="Pfam" id="PF00954">
    <property type="entry name" value="S_locus_glycop"/>
    <property type="match status" value="1"/>
</dbReference>
<dbReference type="Proteomes" id="UP000245207">
    <property type="component" value="Unassembled WGS sequence"/>
</dbReference>
<evidence type="ECO:0000256" key="5">
    <source>
        <dbReference type="ARBA" id="ARBA00022692"/>
    </source>
</evidence>
<dbReference type="SMART" id="SM00220">
    <property type="entry name" value="S_TKc"/>
    <property type="match status" value="1"/>
</dbReference>
<dbReference type="GO" id="GO:0048544">
    <property type="term" value="P:recognition of pollen"/>
    <property type="evidence" value="ECO:0007669"/>
    <property type="project" value="InterPro"/>
</dbReference>
<accession>A0A2U1PD36</accession>
<keyword evidence="3 18" id="KW-0723">Serine/threonine-protein kinase</keyword>
<dbReference type="GO" id="GO:0004674">
    <property type="term" value="F:protein serine/threonine kinase activity"/>
    <property type="evidence" value="ECO:0007669"/>
    <property type="project" value="UniProtKB-KW"/>
</dbReference>
<dbReference type="InterPro" id="IPR036426">
    <property type="entry name" value="Bulb-type_lectin_dom_sf"/>
</dbReference>
<dbReference type="Pfam" id="PF01453">
    <property type="entry name" value="B_lectin"/>
    <property type="match status" value="1"/>
</dbReference>
<comment type="catalytic activity">
    <reaction evidence="16 18">
        <text>L-threonyl-[protein] + ATP = O-phospho-L-threonyl-[protein] + ADP + H(+)</text>
        <dbReference type="Rhea" id="RHEA:46608"/>
        <dbReference type="Rhea" id="RHEA-COMP:11060"/>
        <dbReference type="Rhea" id="RHEA-COMP:11605"/>
        <dbReference type="ChEBI" id="CHEBI:15378"/>
        <dbReference type="ChEBI" id="CHEBI:30013"/>
        <dbReference type="ChEBI" id="CHEBI:30616"/>
        <dbReference type="ChEBI" id="CHEBI:61977"/>
        <dbReference type="ChEBI" id="CHEBI:456216"/>
        <dbReference type="EC" id="2.7.11.1"/>
    </reaction>
</comment>
<protein>
    <recommendedName>
        <fullName evidence="18">Receptor-like serine/threonine-protein kinase</fullName>
        <ecNumber evidence="18">2.7.11.1</ecNumber>
    </recommendedName>
</protein>
<evidence type="ECO:0000256" key="17">
    <source>
        <dbReference type="ARBA" id="ARBA00048679"/>
    </source>
</evidence>
<evidence type="ECO:0000256" key="19">
    <source>
        <dbReference type="SAM" id="Phobius"/>
    </source>
</evidence>
<dbReference type="Gene3D" id="2.90.10.10">
    <property type="entry name" value="Bulb-type lectin domain"/>
    <property type="match status" value="1"/>
</dbReference>
<evidence type="ECO:0000256" key="10">
    <source>
        <dbReference type="ARBA" id="ARBA00022840"/>
    </source>
</evidence>
<dbReference type="Gene3D" id="1.10.510.10">
    <property type="entry name" value="Transferase(Phosphotransferase) domain 1"/>
    <property type="match status" value="1"/>
</dbReference>
<dbReference type="InterPro" id="IPR011009">
    <property type="entry name" value="Kinase-like_dom_sf"/>
</dbReference>
<evidence type="ECO:0000256" key="4">
    <source>
        <dbReference type="ARBA" id="ARBA00022679"/>
    </source>
</evidence>
<dbReference type="InterPro" id="IPR003609">
    <property type="entry name" value="Pan_app"/>
</dbReference>
<dbReference type="Gene3D" id="3.30.200.20">
    <property type="entry name" value="Phosphorylase Kinase, domain 1"/>
    <property type="match status" value="1"/>
</dbReference>
<sequence>MGFFKPGKSPNYYIGIWYKKVSLLTIVWVANRESPISNKFSCKLKIRNGNLVLLNESNTIVWSTNIMSSTATSSASLVLRDDGNLVLSYGSRSSQPIWQSFDHPTHTFLPGGKLGYNKRTNTSQVITSWRSTEDPGQGLYSLQIDSIEKQYVLKWNKSVQYWTSGSWDGQKHIFTLVPEMRLNYIYNFSYVDNDNESYFTYSLYNPEIISRLVIDVSGQIKQLSWLDASQQWNLFWSQPRQFCEVYAACGTFGVCSENRLPFCSCINAFEPTSQHDWDLSSYSGGCMRKYNFSRNEKEEKPGFILSYVPSRFLSSSEIKTLLPDDESACRSFCLLDCSCYAYTFVSKQCHHWKYEGLSNVSLMLSDSNSQTFAINIKVSLSDNPTNTSKNNTKVLVAGIISGFFSLVFLCSIGVICYRRVKRQDHKMLSEEDRKDLGVPFFEFKRILSATDNFSLANKLGQGGFGPVYKGMLPDGSEIAVKRLSSQSGQGLKEFKNEVVLIAKLQHRNLVRLSGYSMKDHEMILLYEYMPNKSLDRIIFDRSLCMCLYWSLRFDIIMGIARGLVYLHQDSRLRIIHRDLKASNVLLDEDMNPKISDFGLAKIVEGRDTEASTTRVIGTYGYMAPEYALDGLFSVKSDVFSFGVVVLEIISGKRNTGYYQNQQAFSLISYAWGLWKDKKPLDLLDPALAESCNSIEVIRCMIVGLLCIQEDPQDRPSMTDAVLMLGTDIESLPDPKEPAFISKKRIHSSPSYVTESEIQQLTITEEEGR</sequence>
<dbReference type="Pfam" id="PF07714">
    <property type="entry name" value="PK_Tyr_Ser-Thr"/>
    <property type="match status" value="1"/>
</dbReference>
<proteinExistence type="inferred from homology"/>
<keyword evidence="15" id="KW-0325">Glycoprotein</keyword>
<feature type="domain" description="Apple" evidence="22">
    <location>
        <begin position="286"/>
        <end position="376"/>
    </location>
</feature>
<evidence type="ECO:0000256" key="15">
    <source>
        <dbReference type="ARBA" id="ARBA00023180"/>
    </source>
</evidence>
<keyword evidence="8 18" id="KW-0547">Nucleotide-binding</keyword>
<keyword evidence="9 18" id="KW-0418">Kinase</keyword>
<evidence type="ECO:0000256" key="2">
    <source>
        <dbReference type="ARBA" id="ARBA00022475"/>
    </source>
</evidence>
<evidence type="ECO:0000256" key="7">
    <source>
        <dbReference type="ARBA" id="ARBA00022734"/>
    </source>
</evidence>
<evidence type="ECO:0000256" key="14">
    <source>
        <dbReference type="ARBA" id="ARBA00023170"/>
    </source>
</evidence>
<dbReference type="FunFam" id="1.10.510.10:FF:000060">
    <property type="entry name" value="G-type lectin S-receptor-like serine/threonine-protein kinase"/>
    <property type="match status" value="1"/>
</dbReference>
<evidence type="ECO:0000256" key="11">
    <source>
        <dbReference type="ARBA" id="ARBA00022989"/>
    </source>
</evidence>
<dbReference type="GO" id="GO:0005886">
    <property type="term" value="C:plasma membrane"/>
    <property type="evidence" value="ECO:0007669"/>
    <property type="project" value="UniProtKB-SubCell"/>
</dbReference>
<evidence type="ECO:0000313" key="24">
    <source>
        <dbReference type="Proteomes" id="UP000245207"/>
    </source>
</evidence>
<feature type="domain" description="Protein kinase" evidence="20">
    <location>
        <begin position="453"/>
        <end position="739"/>
    </location>
</feature>
<keyword evidence="24" id="KW-1185">Reference proteome</keyword>
<dbReference type="FunFam" id="3.30.200.20:FF:000330">
    <property type="entry name" value="G-type lectin S-receptor-like serine/threonine-protein kinase At4g03230"/>
    <property type="match status" value="1"/>
</dbReference>
<dbReference type="InterPro" id="IPR000858">
    <property type="entry name" value="S_locus_glycoprot_dom"/>
</dbReference>
<keyword evidence="12 19" id="KW-0472">Membrane</keyword>
<keyword evidence="14" id="KW-0675">Receptor</keyword>
<feature type="domain" description="Bulb-type lectin" evidence="21">
    <location>
        <begin position="1"/>
        <end position="100"/>
    </location>
</feature>
<dbReference type="GO" id="GO:0106310">
    <property type="term" value="F:protein serine kinase activity"/>
    <property type="evidence" value="ECO:0007669"/>
    <property type="project" value="RHEA"/>
</dbReference>
<comment type="caution">
    <text evidence="23">The sequence shown here is derived from an EMBL/GenBank/DDBJ whole genome shotgun (WGS) entry which is preliminary data.</text>
</comment>